<reference evidence="2 3" key="1">
    <citation type="submission" date="2015-06" db="EMBL/GenBank/DDBJ databases">
        <title>Draft genome of the ant-associated black yeast Phialophora attae CBS 131958.</title>
        <authorList>
            <person name="Moreno L.F."/>
            <person name="Stielow B.J."/>
            <person name="de Hoog S."/>
            <person name="Vicente V.A."/>
            <person name="Weiss V.A."/>
            <person name="de Vries M."/>
            <person name="Cruz L.M."/>
            <person name="Souza E.M."/>
        </authorList>
    </citation>
    <scope>NUCLEOTIDE SEQUENCE [LARGE SCALE GENOMIC DNA]</scope>
    <source>
        <strain evidence="2 3">CBS 131958</strain>
    </source>
</reference>
<gene>
    <name evidence="2" type="ORF">AB675_9168</name>
</gene>
<feature type="region of interest" description="Disordered" evidence="1">
    <location>
        <begin position="224"/>
        <end position="271"/>
    </location>
</feature>
<sequence>MDTTMSMGDRKAHLAALRVARIAKRRERREERQLLHKISSMSIDPAQRIDKKPDVLRPKKNKAMKVKGPSKKARRNARKREAKRLEQAAEVTPTMPKAMRIDTNVNESAGQGALSHTPSSIQLRPLRPETRAALQEFQALKSARNKAARAAKALRRAEQEANSGHGNTEGATTATVPSEPLAMNAFDEENLYEAAQEEKMFDEATQSLGEMKLGRVRRSKAEAMSLPEVNEDTQAVRTLRSGRLRPSYEEVASQAEGHRHNGQGHGGCKPM</sequence>
<accession>A0A0N1HBM0</accession>
<feature type="region of interest" description="Disordered" evidence="1">
    <location>
        <begin position="155"/>
        <end position="179"/>
    </location>
</feature>
<protein>
    <submittedName>
        <fullName evidence="2">Uncharacterized protein</fullName>
    </submittedName>
</protein>
<comment type="caution">
    <text evidence="2">The sequence shown here is derived from an EMBL/GenBank/DDBJ whole genome shotgun (WGS) entry which is preliminary data.</text>
</comment>
<dbReference type="VEuPathDB" id="FungiDB:AB675_9168"/>
<dbReference type="EMBL" id="LFJN01000009">
    <property type="protein sequence ID" value="KPI41747.1"/>
    <property type="molecule type" value="Genomic_DNA"/>
</dbReference>
<dbReference type="AlphaFoldDB" id="A0A0N1HBM0"/>
<dbReference type="Proteomes" id="UP000038010">
    <property type="component" value="Unassembled WGS sequence"/>
</dbReference>
<dbReference type="GeneID" id="28741559"/>
<dbReference type="RefSeq" id="XP_018001710.1">
    <property type="nucleotide sequence ID" value="XM_018149679.1"/>
</dbReference>
<evidence type="ECO:0000313" key="3">
    <source>
        <dbReference type="Proteomes" id="UP000038010"/>
    </source>
</evidence>
<keyword evidence="3" id="KW-1185">Reference proteome</keyword>
<name>A0A0N1HBM0_9EURO</name>
<evidence type="ECO:0000313" key="2">
    <source>
        <dbReference type="EMBL" id="KPI41747.1"/>
    </source>
</evidence>
<feature type="region of interest" description="Disordered" evidence="1">
    <location>
        <begin position="60"/>
        <end position="90"/>
    </location>
</feature>
<feature type="compositionally biased region" description="Polar residues" evidence="1">
    <location>
        <begin position="160"/>
        <end position="176"/>
    </location>
</feature>
<feature type="compositionally biased region" description="Basic residues" evidence="1">
    <location>
        <begin position="60"/>
        <end position="82"/>
    </location>
</feature>
<evidence type="ECO:0000256" key="1">
    <source>
        <dbReference type="SAM" id="MobiDB-lite"/>
    </source>
</evidence>
<proteinExistence type="predicted"/>
<organism evidence="2 3">
    <name type="scientific">Cyphellophora attinorum</name>
    <dbReference type="NCBI Taxonomy" id="1664694"/>
    <lineage>
        <taxon>Eukaryota</taxon>
        <taxon>Fungi</taxon>
        <taxon>Dikarya</taxon>
        <taxon>Ascomycota</taxon>
        <taxon>Pezizomycotina</taxon>
        <taxon>Eurotiomycetes</taxon>
        <taxon>Chaetothyriomycetidae</taxon>
        <taxon>Chaetothyriales</taxon>
        <taxon>Cyphellophoraceae</taxon>
        <taxon>Cyphellophora</taxon>
    </lineage>
</organism>